<gene>
    <name evidence="20" type="ORF">CHS0354_016207</name>
</gene>
<evidence type="ECO:0000256" key="17">
    <source>
        <dbReference type="ARBA" id="ARBA00038923"/>
    </source>
</evidence>
<keyword evidence="11 19" id="KW-0472">Membrane</keyword>
<evidence type="ECO:0000256" key="15">
    <source>
        <dbReference type="ARBA" id="ARBA00025707"/>
    </source>
</evidence>
<dbReference type="GO" id="GO:0047184">
    <property type="term" value="F:1-acylglycerophosphocholine O-acyltransferase activity"/>
    <property type="evidence" value="ECO:0007669"/>
    <property type="project" value="UniProtKB-EC"/>
</dbReference>
<evidence type="ECO:0000256" key="13">
    <source>
        <dbReference type="ARBA" id="ARBA00023264"/>
    </source>
</evidence>
<evidence type="ECO:0000256" key="12">
    <source>
        <dbReference type="ARBA" id="ARBA00023209"/>
    </source>
</evidence>
<dbReference type="PANTHER" id="PTHR13906:SF14">
    <property type="entry name" value="LYSOPHOSPHOLIPID ACYLTRANSFERASE 5"/>
    <property type="match status" value="1"/>
</dbReference>
<keyword evidence="10" id="KW-0443">Lipid metabolism</keyword>
<dbReference type="EMBL" id="JAEAOA010001006">
    <property type="protein sequence ID" value="KAK3581363.1"/>
    <property type="molecule type" value="Genomic_DNA"/>
</dbReference>
<keyword evidence="7 19" id="KW-0812">Transmembrane</keyword>
<evidence type="ECO:0000256" key="11">
    <source>
        <dbReference type="ARBA" id="ARBA00023136"/>
    </source>
</evidence>
<dbReference type="GO" id="GO:0016020">
    <property type="term" value="C:membrane"/>
    <property type="evidence" value="ECO:0007669"/>
    <property type="project" value="UniProtKB-SubCell"/>
</dbReference>
<comment type="pathway">
    <text evidence="15">Phospholipid metabolism.</text>
</comment>
<feature type="transmembrane region" description="Helical" evidence="19">
    <location>
        <begin position="397"/>
        <end position="420"/>
    </location>
</feature>
<evidence type="ECO:0000256" key="7">
    <source>
        <dbReference type="ARBA" id="ARBA00022692"/>
    </source>
</evidence>
<reference evidence="20" key="1">
    <citation type="journal article" date="2021" name="Genome Biol. Evol.">
        <title>A High-Quality Reference Genome for a Parasitic Bivalve with Doubly Uniparental Inheritance (Bivalvia: Unionida).</title>
        <authorList>
            <person name="Smith C.H."/>
        </authorList>
    </citation>
    <scope>NUCLEOTIDE SEQUENCE</scope>
    <source>
        <strain evidence="20">CHS0354</strain>
    </source>
</reference>
<proteinExistence type="inferred from homology"/>
<keyword evidence="8" id="KW-0256">Endoplasmic reticulum</keyword>
<evidence type="ECO:0000256" key="8">
    <source>
        <dbReference type="ARBA" id="ARBA00022824"/>
    </source>
</evidence>
<evidence type="ECO:0000256" key="10">
    <source>
        <dbReference type="ARBA" id="ARBA00023098"/>
    </source>
</evidence>
<keyword evidence="14" id="KW-0012">Acyltransferase</keyword>
<protein>
    <recommendedName>
        <fullName evidence="18">Lysophospholipid acyltransferase 5</fullName>
        <ecNumber evidence="16">2.3.1.23</ecNumber>
        <ecNumber evidence="17">2.3.1.n6</ecNumber>
    </recommendedName>
</protein>
<keyword evidence="21" id="KW-1185">Reference proteome</keyword>
<dbReference type="PANTHER" id="PTHR13906">
    <property type="entry name" value="PORCUPINE"/>
    <property type="match status" value="1"/>
</dbReference>
<reference evidence="20" key="2">
    <citation type="journal article" date="2021" name="Genome Biol. Evol.">
        <title>Developing a high-quality reference genome for a parasitic bivalve with doubly uniparental inheritance (Bivalvia: Unionida).</title>
        <authorList>
            <person name="Smith C.H."/>
        </authorList>
    </citation>
    <scope>NUCLEOTIDE SEQUENCE</scope>
    <source>
        <strain evidence="20">CHS0354</strain>
        <tissue evidence="20">Mantle</tissue>
    </source>
</reference>
<keyword evidence="13" id="KW-1208">Phospholipid metabolism</keyword>
<feature type="transmembrane region" description="Helical" evidence="19">
    <location>
        <begin position="208"/>
        <end position="229"/>
    </location>
</feature>
<dbReference type="EC" id="2.3.1.n6" evidence="17"/>
<comment type="subcellular location">
    <subcellularLocation>
        <location evidence="2">Endoplasmic reticulum</location>
    </subcellularLocation>
    <subcellularLocation>
        <location evidence="1">Membrane</location>
        <topology evidence="1">Multi-pass membrane protein</topology>
    </subcellularLocation>
</comment>
<keyword evidence="12" id="KW-0594">Phospholipid biosynthesis</keyword>
<evidence type="ECO:0000256" key="14">
    <source>
        <dbReference type="ARBA" id="ARBA00023315"/>
    </source>
</evidence>
<dbReference type="Proteomes" id="UP001195483">
    <property type="component" value="Unassembled WGS sequence"/>
</dbReference>
<organism evidence="20 21">
    <name type="scientific">Potamilus streckersoni</name>
    <dbReference type="NCBI Taxonomy" id="2493646"/>
    <lineage>
        <taxon>Eukaryota</taxon>
        <taxon>Metazoa</taxon>
        <taxon>Spiralia</taxon>
        <taxon>Lophotrochozoa</taxon>
        <taxon>Mollusca</taxon>
        <taxon>Bivalvia</taxon>
        <taxon>Autobranchia</taxon>
        <taxon>Heteroconchia</taxon>
        <taxon>Palaeoheterodonta</taxon>
        <taxon>Unionida</taxon>
        <taxon>Unionoidea</taxon>
        <taxon>Unionidae</taxon>
        <taxon>Ambleminae</taxon>
        <taxon>Lampsilini</taxon>
        <taxon>Potamilus</taxon>
    </lineage>
</organism>
<evidence type="ECO:0000256" key="4">
    <source>
        <dbReference type="ARBA" id="ARBA00010323"/>
    </source>
</evidence>
<comment type="similarity">
    <text evidence="4">Belongs to the membrane-bound acyltransferase family.</text>
</comment>
<evidence type="ECO:0000256" key="18">
    <source>
        <dbReference type="ARBA" id="ARBA00039721"/>
    </source>
</evidence>
<evidence type="ECO:0000256" key="9">
    <source>
        <dbReference type="ARBA" id="ARBA00022989"/>
    </source>
</evidence>
<evidence type="ECO:0000256" key="19">
    <source>
        <dbReference type="SAM" id="Phobius"/>
    </source>
</evidence>
<evidence type="ECO:0000256" key="6">
    <source>
        <dbReference type="ARBA" id="ARBA00022679"/>
    </source>
</evidence>
<feature type="transmembrane region" description="Helical" evidence="19">
    <location>
        <begin position="71"/>
        <end position="97"/>
    </location>
</feature>
<evidence type="ECO:0000313" key="20">
    <source>
        <dbReference type="EMBL" id="KAK3581363.1"/>
    </source>
</evidence>
<comment type="pathway">
    <text evidence="3">Lipid metabolism; phospholipid metabolism.</text>
</comment>
<dbReference type="Pfam" id="PF03062">
    <property type="entry name" value="MBOAT"/>
    <property type="match status" value="1"/>
</dbReference>
<dbReference type="GO" id="GO:0006656">
    <property type="term" value="P:phosphatidylcholine biosynthetic process"/>
    <property type="evidence" value="ECO:0007669"/>
    <property type="project" value="TreeGrafter"/>
</dbReference>
<evidence type="ECO:0000256" key="16">
    <source>
        <dbReference type="ARBA" id="ARBA00026120"/>
    </source>
</evidence>
<dbReference type="GO" id="GO:0071617">
    <property type="term" value="F:lysophospholipid acyltransferase activity"/>
    <property type="evidence" value="ECO:0007669"/>
    <property type="project" value="TreeGrafter"/>
</dbReference>
<dbReference type="InterPro" id="IPR049941">
    <property type="entry name" value="LPLAT_7/PORCN-like"/>
</dbReference>
<feature type="transmembrane region" description="Helical" evidence="19">
    <location>
        <begin position="48"/>
        <end position="65"/>
    </location>
</feature>
<keyword evidence="6" id="KW-0808">Transferase</keyword>
<evidence type="ECO:0000313" key="21">
    <source>
        <dbReference type="Proteomes" id="UP001195483"/>
    </source>
</evidence>
<evidence type="ECO:0000256" key="5">
    <source>
        <dbReference type="ARBA" id="ARBA00022516"/>
    </source>
</evidence>
<feature type="transmembrane region" description="Helical" evidence="19">
    <location>
        <begin position="18"/>
        <end position="36"/>
    </location>
</feature>
<name>A0AAE0RXG8_9BIVA</name>
<reference evidence="20" key="3">
    <citation type="submission" date="2023-05" db="EMBL/GenBank/DDBJ databases">
        <authorList>
            <person name="Smith C.H."/>
        </authorList>
    </citation>
    <scope>NUCLEOTIDE SEQUENCE</scope>
    <source>
        <strain evidence="20">CHS0354</strain>
        <tissue evidence="20">Mantle</tissue>
    </source>
</reference>
<keyword evidence="5" id="KW-0444">Lipid biosynthesis</keyword>
<accession>A0AAE0RXG8</accession>
<evidence type="ECO:0000256" key="2">
    <source>
        <dbReference type="ARBA" id="ARBA00004240"/>
    </source>
</evidence>
<sequence length="473" mass="53777">MDGIVNTVAVSLGTTDSAIRLLASLFLGFPLGFVYRTVIHAKPSHIQHFYFTFFGLAISYFNFGWELLHPLINIFSIWLLLSVAGGTVLSVGVAFMFNTGYLILGYLQNTEAIYNISWTLAQCVLTLRLTGVVMDVYDGKKGEEKLTAEQKESALAKSPSLLELLGHTYCFCGFLVGPQYSMKRYMSFTQGAFTDSWREGLPHSVGPATIRLFLGILYIAVFQIINIVLPTEYMLTTNFDDLSLFSKCAYILFWGKNAINKYIGCWMVAEASCILIGLSYNGKDINGNVLWDGCTNMKLYQYETCTDLHHLIDSFNHNTNKWMARYVFKRLRFLGNKQLSQIMTLFYLAVWHGVHSGYYMNFFLEFLVSNSLAEFIKFSHKVRILRNINDSTTLMPLVWLVKKITITFSLSYALVSFVLLSSDYYMKVYRSVYYIGHLFHLVMPVVCLLLSMLLSKPSSVNGVNTNRVDKKTS</sequence>
<feature type="transmembrane region" description="Helical" evidence="19">
    <location>
        <begin position="432"/>
        <end position="454"/>
    </location>
</feature>
<dbReference type="AlphaFoldDB" id="A0AAE0RXG8"/>
<dbReference type="InterPro" id="IPR004299">
    <property type="entry name" value="MBOAT_fam"/>
</dbReference>
<dbReference type="GO" id="GO:0030258">
    <property type="term" value="P:lipid modification"/>
    <property type="evidence" value="ECO:0007669"/>
    <property type="project" value="TreeGrafter"/>
</dbReference>
<dbReference type="GO" id="GO:0005783">
    <property type="term" value="C:endoplasmic reticulum"/>
    <property type="evidence" value="ECO:0007669"/>
    <property type="project" value="UniProtKB-SubCell"/>
</dbReference>
<comment type="caution">
    <text evidence="20">The sequence shown here is derived from an EMBL/GenBank/DDBJ whole genome shotgun (WGS) entry which is preliminary data.</text>
</comment>
<evidence type="ECO:0000256" key="1">
    <source>
        <dbReference type="ARBA" id="ARBA00004141"/>
    </source>
</evidence>
<feature type="transmembrane region" description="Helical" evidence="19">
    <location>
        <begin position="333"/>
        <end position="352"/>
    </location>
</feature>
<dbReference type="EC" id="2.3.1.23" evidence="16"/>
<keyword evidence="9 19" id="KW-1133">Transmembrane helix</keyword>
<evidence type="ECO:0000256" key="3">
    <source>
        <dbReference type="ARBA" id="ARBA00005074"/>
    </source>
</evidence>